<evidence type="ECO:0000313" key="2">
    <source>
        <dbReference type="EMBL" id="KAG7162513.1"/>
    </source>
</evidence>
<feature type="transmembrane region" description="Helical" evidence="1">
    <location>
        <begin position="105"/>
        <end position="122"/>
    </location>
</feature>
<keyword evidence="1" id="KW-0472">Membrane</keyword>
<accession>A0A8J5JUV3</accession>
<dbReference type="EMBL" id="JAHLQT010027705">
    <property type="protein sequence ID" value="KAG7162513.1"/>
    <property type="molecule type" value="Genomic_DNA"/>
</dbReference>
<name>A0A8J5JUV3_HOMAM</name>
<comment type="caution">
    <text evidence="2">The sequence shown here is derived from an EMBL/GenBank/DDBJ whole genome shotgun (WGS) entry which is preliminary data.</text>
</comment>
<gene>
    <name evidence="2" type="primary">Slc7a6-L1</name>
    <name evidence="2" type="ORF">Hamer_G008067</name>
</gene>
<dbReference type="PANTHER" id="PTHR11785:SF531">
    <property type="entry name" value="LARGE NEUTRAL AMINO ACIDS TRANSPORTER SMALL SUBUNIT 1"/>
    <property type="match status" value="1"/>
</dbReference>
<dbReference type="PANTHER" id="PTHR11785">
    <property type="entry name" value="AMINO ACID TRANSPORTER"/>
    <property type="match status" value="1"/>
</dbReference>
<evidence type="ECO:0000256" key="1">
    <source>
        <dbReference type="SAM" id="Phobius"/>
    </source>
</evidence>
<evidence type="ECO:0000313" key="3">
    <source>
        <dbReference type="Proteomes" id="UP000747542"/>
    </source>
</evidence>
<keyword evidence="3" id="KW-1185">Reference proteome</keyword>
<organism evidence="2 3">
    <name type="scientific">Homarus americanus</name>
    <name type="common">American lobster</name>
    <dbReference type="NCBI Taxonomy" id="6706"/>
    <lineage>
        <taxon>Eukaryota</taxon>
        <taxon>Metazoa</taxon>
        <taxon>Ecdysozoa</taxon>
        <taxon>Arthropoda</taxon>
        <taxon>Crustacea</taxon>
        <taxon>Multicrustacea</taxon>
        <taxon>Malacostraca</taxon>
        <taxon>Eumalacostraca</taxon>
        <taxon>Eucarida</taxon>
        <taxon>Decapoda</taxon>
        <taxon>Pleocyemata</taxon>
        <taxon>Astacidea</taxon>
        <taxon>Nephropoidea</taxon>
        <taxon>Nephropidae</taxon>
        <taxon>Homarus</taxon>
    </lineage>
</organism>
<reference evidence="2" key="1">
    <citation type="journal article" date="2021" name="Sci. Adv.">
        <title>The American lobster genome reveals insights on longevity, neural, and immune adaptations.</title>
        <authorList>
            <person name="Polinski J.M."/>
            <person name="Zimin A.V."/>
            <person name="Clark K.F."/>
            <person name="Kohn A.B."/>
            <person name="Sadowski N."/>
            <person name="Timp W."/>
            <person name="Ptitsyn A."/>
            <person name="Khanna P."/>
            <person name="Romanova D.Y."/>
            <person name="Williams P."/>
            <person name="Greenwood S.J."/>
            <person name="Moroz L.L."/>
            <person name="Walt D.R."/>
            <person name="Bodnar A.G."/>
        </authorList>
    </citation>
    <scope>NUCLEOTIDE SEQUENCE</scope>
    <source>
        <strain evidence="2">GMGI-L3</strain>
    </source>
</reference>
<keyword evidence="1" id="KW-0812">Transmembrane</keyword>
<keyword evidence="1" id="KW-1133">Transmembrane helix</keyword>
<dbReference type="InterPro" id="IPR050598">
    <property type="entry name" value="AminoAcid_Transporter"/>
</dbReference>
<dbReference type="GO" id="GO:0015179">
    <property type="term" value="F:L-amino acid transmembrane transporter activity"/>
    <property type="evidence" value="ECO:0007669"/>
    <property type="project" value="TreeGrafter"/>
</dbReference>
<proteinExistence type="predicted"/>
<dbReference type="Gene3D" id="1.20.1740.10">
    <property type="entry name" value="Amino acid/polyamine transporter I"/>
    <property type="match status" value="1"/>
</dbReference>
<feature type="transmembrane region" description="Helical" evidence="1">
    <location>
        <begin position="48"/>
        <end position="67"/>
    </location>
</feature>
<sequence length="153" mass="17081">MEGQMPEILTMIQIKRMTPTPAVLFMAFLSLIYLISSNIFALISYVGFATWISIGLAVLCVPWLRWTAPDLERPIKVNLVWPILYIIATIIITIVPMIAAPIETGIGVGIISTGVPVYLIFVKMRKPAFITTRLSKYCTVHVGYVSYRCVLMG</sequence>
<dbReference type="Proteomes" id="UP000747542">
    <property type="component" value="Unassembled WGS sequence"/>
</dbReference>
<feature type="transmembrane region" description="Helical" evidence="1">
    <location>
        <begin position="21"/>
        <end position="42"/>
    </location>
</feature>
<dbReference type="AlphaFoldDB" id="A0A8J5JUV3"/>
<protein>
    <submittedName>
        <fullName evidence="2">Y+L amino acid transporter 2-like 1</fullName>
    </submittedName>
</protein>
<feature type="transmembrane region" description="Helical" evidence="1">
    <location>
        <begin position="79"/>
        <end position="99"/>
    </location>
</feature>